<dbReference type="EMBL" id="BARU01038541">
    <property type="protein sequence ID" value="GAH85764.1"/>
    <property type="molecule type" value="Genomic_DNA"/>
</dbReference>
<sequence>MKLEFAQAADVVSLYLKQIIISDLRSVRNVECHMPCQNEAQLAILRYYAQRADFQFL</sequence>
<gene>
    <name evidence="1" type="ORF">S03H2_59884</name>
</gene>
<protein>
    <submittedName>
        <fullName evidence="1">Uncharacterized protein</fullName>
    </submittedName>
</protein>
<accession>X1K664</accession>
<evidence type="ECO:0000313" key="1">
    <source>
        <dbReference type="EMBL" id="GAH85764.1"/>
    </source>
</evidence>
<name>X1K664_9ZZZZ</name>
<comment type="caution">
    <text evidence="1">The sequence shown here is derived from an EMBL/GenBank/DDBJ whole genome shotgun (WGS) entry which is preliminary data.</text>
</comment>
<reference evidence="1" key="1">
    <citation type="journal article" date="2014" name="Front. Microbiol.">
        <title>High frequency of phylogenetically diverse reductive dehalogenase-homologous genes in deep subseafloor sedimentary metagenomes.</title>
        <authorList>
            <person name="Kawai M."/>
            <person name="Futagami T."/>
            <person name="Toyoda A."/>
            <person name="Takaki Y."/>
            <person name="Nishi S."/>
            <person name="Hori S."/>
            <person name="Arai W."/>
            <person name="Tsubouchi T."/>
            <person name="Morono Y."/>
            <person name="Uchiyama I."/>
            <person name="Ito T."/>
            <person name="Fujiyama A."/>
            <person name="Inagaki F."/>
            <person name="Takami H."/>
        </authorList>
    </citation>
    <scope>NUCLEOTIDE SEQUENCE</scope>
    <source>
        <strain evidence="1">Expedition CK06-06</strain>
    </source>
</reference>
<dbReference type="AlphaFoldDB" id="X1K664"/>
<proteinExistence type="predicted"/>
<organism evidence="1">
    <name type="scientific">marine sediment metagenome</name>
    <dbReference type="NCBI Taxonomy" id="412755"/>
    <lineage>
        <taxon>unclassified sequences</taxon>
        <taxon>metagenomes</taxon>
        <taxon>ecological metagenomes</taxon>
    </lineage>
</organism>